<accession>A0A1H6Q8V2</accession>
<dbReference type="GO" id="GO:0008168">
    <property type="term" value="F:methyltransferase activity"/>
    <property type="evidence" value="ECO:0007669"/>
    <property type="project" value="UniProtKB-KW"/>
</dbReference>
<evidence type="ECO:0000259" key="3">
    <source>
        <dbReference type="Pfam" id="PF13649"/>
    </source>
</evidence>
<dbReference type="SUPFAM" id="SSF53335">
    <property type="entry name" value="S-adenosyl-L-methionine-dependent methyltransferases"/>
    <property type="match status" value="1"/>
</dbReference>
<evidence type="ECO:0000256" key="2">
    <source>
        <dbReference type="ARBA" id="ARBA00022679"/>
    </source>
</evidence>
<evidence type="ECO:0000313" key="4">
    <source>
        <dbReference type="EMBL" id="SEI37254.1"/>
    </source>
</evidence>
<keyword evidence="1 4" id="KW-0489">Methyltransferase</keyword>
<keyword evidence="4" id="KW-0830">Ubiquinone</keyword>
<organism evidence="4 5">
    <name type="scientific">Allopseudospirillum japonicum</name>
    <dbReference type="NCBI Taxonomy" id="64971"/>
    <lineage>
        <taxon>Bacteria</taxon>
        <taxon>Pseudomonadati</taxon>
        <taxon>Pseudomonadota</taxon>
        <taxon>Gammaproteobacteria</taxon>
        <taxon>Oceanospirillales</taxon>
        <taxon>Oceanospirillaceae</taxon>
        <taxon>Allopseudospirillum</taxon>
    </lineage>
</organism>
<dbReference type="CDD" id="cd02440">
    <property type="entry name" value="AdoMet_MTases"/>
    <property type="match status" value="1"/>
</dbReference>
<reference evidence="5" key="1">
    <citation type="submission" date="2016-10" db="EMBL/GenBank/DDBJ databases">
        <authorList>
            <person name="Varghese N."/>
            <person name="Submissions S."/>
        </authorList>
    </citation>
    <scope>NUCLEOTIDE SEQUENCE [LARGE SCALE GENOMIC DNA]</scope>
    <source>
        <strain evidence="5">DSM 7165</strain>
    </source>
</reference>
<evidence type="ECO:0000313" key="5">
    <source>
        <dbReference type="Proteomes" id="UP000242999"/>
    </source>
</evidence>
<keyword evidence="2" id="KW-0808">Transferase</keyword>
<feature type="domain" description="Methyltransferase" evidence="3">
    <location>
        <begin position="45"/>
        <end position="135"/>
    </location>
</feature>
<dbReference type="Gene3D" id="3.40.50.150">
    <property type="entry name" value="Vaccinia Virus protein VP39"/>
    <property type="match status" value="1"/>
</dbReference>
<dbReference type="Gene3D" id="2.20.130.10">
    <property type="entry name" value="CAC2371-like domains"/>
    <property type="match status" value="1"/>
</dbReference>
<dbReference type="PANTHER" id="PTHR43861">
    <property type="entry name" value="TRANS-ACONITATE 2-METHYLTRANSFERASE-RELATED"/>
    <property type="match status" value="1"/>
</dbReference>
<dbReference type="InterPro" id="IPR041698">
    <property type="entry name" value="Methyltransf_25"/>
</dbReference>
<name>A0A1H6Q8V2_9GAMM</name>
<dbReference type="GO" id="GO:0032259">
    <property type="term" value="P:methylation"/>
    <property type="evidence" value="ECO:0007669"/>
    <property type="project" value="UniProtKB-KW"/>
</dbReference>
<dbReference type="STRING" id="64971.SAMN05421831_10112"/>
<dbReference type="PANTHER" id="PTHR43861:SF1">
    <property type="entry name" value="TRANS-ACONITATE 2-METHYLTRANSFERASE"/>
    <property type="match status" value="1"/>
</dbReference>
<gene>
    <name evidence="4" type="ORF">SAMN05421831_10112</name>
</gene>
<keyword evidence="5" id="KW-1185">Reference proteome</keyword>
<dbReference type="OrthoDB" id="5800887at2"/>
<proteinExistence type="predicted"/>
<dbReference type="InterPro" id="IPR029063">
    <property type="entry name" value="SAM-dependent_MTases_sf"/>
</dbReference>
<sequence>MSTNALYADLSIYYDLMCTDIDYSAQSHCIQRLHQIFGNQKKQHLDLACGTGAHIRYFLNQAYISTGLDLHPAMLAQAQVRCPEADFILQDMSDFNIGTHFDLITCFLYSLHYNQGIEKLRTCFDSIYNALNPGGIFCFNWVDKYKINNKHFVKHHLTYENALFTFCSRWYYSGQGEMQALRLSIEKAHPDHTYLWQDEHPMVAMGIQELNDFLQPHFEVHLFEHDYDKIVPWDQVSGNAIFVCIKS</sequence>
<dbReference type="EMBL" id="FNYH01000001">
    <property type="protein sequence ID" value="SEI37254.1"/>
    <property type="molecule type" value="Genomic_DNA"/>
</dbReference>
<dbReference type="RefSeq" id="WP_093307591.1">
    <property type="nucleotide sequence ID" value="NZ_FNYH01000001.1"/>
</dbReference>
<evidence type="ECO:0000256" key="1">
    <source>
        <dbReference type="ARBA" id="ARBA00022603"/>
    </source>
</evidence>
<dbReference type="Proteomes" id="UP000242999">
    <property type="component" value="Unassembled WGS sequence"/>
</dbReference>
<dbReference type="Pfam" id="PF13649">
    <property type="entry name" value="Methyltransf_25"/>
    <property type="match status" value="1"/>
</dbReference>
<dbReference type="AlphaFoldDB" id="A0A1H6Q8V2"/>
<protein>
    <submittedName>
        <fullName evidence="4">Ubiquinone/menaquinone biosynthesis C-methylase UbiE</fullName>
    </submittedName>
</protein>